<dbReference type="Pfam" id="PF04074">
    <property type="entry name" value="DUF386"/>
    <property type="match status" value="1"/>
</dbReference>
<protein>
    <submittedName>
        <fullName evidence="1">DUF386 domain-containing protein</fullName>
    </submittedName>
    <submittedName>
        <fullName evidence="2">DUF386 family protein</fullName>
    </submittedName>
</protein>
<reference evidence="1 3" key="1">
    <citation type="submission" date="2018-08" db="EMBL/GenBank/DDBJ databases">
        <title>A genome reference for cultivated species of the human gut microbiota.</title>
        <authorList>
            <person name="Zou Y."/>
            <person name="Xue W."/>
            <person name="Luo G."/>
        </authorList>
    </citation>
    <scope>NUCLEOTIDE SEQUENCE [LARGE SCALE GENOMIC DNA]</scope>
    <source>
        <strain evidence="1 3">AF37-6AC</strain>
    </source>
</reference>
<name>A0A415L4I1_9FIRM</name>
<evidence type="ECO:0000313" key="3">
    <source>
        <dbReference type="Proteomes" id="UP000285897"/>
    </source>
</evidence>
<dbReference type="EMBL" id="RCXQ01000008">
    <property type="protein sequence ID" value="RYT66597.1"/>
    <property type="molecule type" value="Genomic_DNA"/>
</dbReference>
<dbReference type="InterPro" id="IPR037012">
    <property type="entry name" value="NanQ/TabA/YiaL_sf"/>
</dbReference>
<comment type="caution">
    <text evidence="1">The sequence shown here is derived from an EMBL/GenBank/DDBJ whole genome shotgun (WGS) entry which is preliminary data.</text>
</comment>
<evidence type="ECO:0000313" key="4">
    <source>
        <dbReference type="Proteomes" id="UP000293506"/>
    </source>
</evidence>
<dbReference type="EMBL" id="QROS01000017">
    <property type="protein sequence ID" value="RHL43412.1"/>
    <property type="molecule type" value="Genomic_DNA"/>
</dbReference>
<dbReference type="PANTHER" id="PTHR34986:SF1">
    <property type="entry name" value="PROTEIN YIAL"/>
    <property type="match status" value="1"/>
</dbReference>
<dbReference type="Proteomes" id="UP000285897">
    <property type="component" value="Unassembled WGS sequence"/>
</dbReference>
<proteinExistence type="predicted"/>
<organism evidence="1 3">
    <name type="scientific">Blautia obeum</name>
    <dbReference type="NCBI Taxonomy" id="40520"/>
    <lineage>
        <taxon>Bacteria</taxon>
        <taxon>Bacillati</taxon>
        <taxon>Bacillota</taxon>
        <taxon>Clostridia</taxon>
        <taxon>Lachnospirales</taxon>
        <taxon>Lachnospiraceae</taxon>
        <taxon>Blautia</taxon>
    </lineage>
</organism>
<reference evidence="2 4" key="2">
    <citation type="journal article" date="2019" name="Science, e1252229">
        <title>Invertible promoters mediate bacterial phase variation, antibiotic resistance, and host adaptation in the gut.</title>
        <authorList>
            <person name="Jiang X."/>
            <person name="Hall A.B."/>
            <person name="Arthur T.D."/>
            <person name="Plichta D.R."/>
            <person name="Covington C.T."/>
            <person name="Poyet M."/>
            <person name="Crothers J."/>
            <person name="Moses P.L."/>
            <person name="Tolonen A.C."/>
            <person name="Vlamakis H."/>
            <person name="Alm E.J."/>
            <person name="Xavier R.J."/>
        </authorList>
    </citation>
    <scope>NUCLEOTIDE SEQUENCE [LARGE SCALE GENOMIC DNA]</scope>
    <source>
        <strain evidence="2">Af_0058</strain>
        <strain evidence="4">af_0058</strain>
    </source>
</reference>
<dbReference type="PANTHER" id="PTHR34986">
    <property type="entry name" value="EVOLVED BETA-GALACTOSIDASE SUBUNIT BETA"/>
    <property type="match status" value="1"/>
</dbReference>
<evidence type="ECO:0000313" key="1">
    <source>
        <dbReference type="EMBL" id="RHL43412.1"/>
    </source>
</evidence>
<dbReference type="NCBIfam" id="TIGR00022">
    <property type="entry name" value="YhcH/YjgK/YiaL family protein"/>
    <property type="match status" value="1"/>
</dbReference>
<evidence type="ECO:0000313" key="2">
    <source>
        <dbReference type="EMBL" id="RYT66597.1"/>
    </source>
</evidence>
<dbReference type="Proteomes" id="UP000293506">
    <property type="component" value="Unassembled WGS sequence"/>
</dbReference>
<dbReference type="AlphaFoldDB" id="A0A415L4I1"/>
<dbReference type="GO" id="GO:0005829">
    <property type="term" value="C:cytosol"/>
    <property type="evidence" value="ECO:0007669"/>
    <property type="project" value="TreeGrafter"/>
</dbReference>
<dbReference type="Gene3D" id="2.60.120.370">
    <property type="entry name" value="YhcH/YjgK/YiaL"/>
    <property type="match status" value="1"/>
</dbReference>
<accession>A0A415L4I1</accession>
<gene>
    <name evidence="1" type="ORF">DW021_15585</name>
    <name evidence="2" type="ORF">EAI82_10270</name>
</gene>
<sequence length="118" mass="13541">MAGRYDLEKGVFASLQNYNIRPFAGAQMEFHKKYCDLQYIVSGNEKIYWLSLRKLTVVDDHTEDGDYLLYESGVDQGYTLMERGMFGFYAPEDGHMPSIAVTDPEPVTKIVFKIPVKM</sequence>
<dbReference type="SUPFAM" id="SSF51197">
    <property type="entry name" value="Clavaminate synthase-like"/>
    <property type="match status" value="1"/>
</dbReference>
<dbReference type="RefSeq" id="WP_118393460.1">
    <property type="nucleotide sequence ID" value="NZ_JAAIPQ010000039.1"/>
</dbReference>
<dbReference type="InterPro" id="IPR004375">
    <property type="entry name" value="NanQ/TabA/YiaL"/>
</dbReference>